<proteinExistence type="predicted"/>
<evidence type="ECO:0000256" key="1">
    <source>
        <dbReference type="SAM" id="Phobius"/>
    </source>
</evidence>
<name>A0A6L6QKP7_9BURK</name>
<keyword evidence="1" id="KW-1133">Transmembrane helix</keyword>
<dbReference type="Pfam" id="PF22564">
    <property type="entry name" value="HAAS"/>
    <property type="match status" value="1"/>
</dbReference>
<reference evidence="2 3" key="1">
    <citation type="submission" date="2019-11" db="EMBL/GenBank/DDBJ databases">
        <title>Type strains purchased from KCTC, JCM and DSMZ.</title>
        <authorList>
            <person name="Lu H."/>
        </authorList>
    </citation>
    <scope>NUCLEOTIDE SEQUENCE [LARGE SCALE GENOMIC DNA]</scope>
    <source>
        <strain evidence="2 3">JCM 31587</strain>
    </source>
</reference>
<comment type="caution">
    <text evidence="2">The sequence shown here is derived from an EMBL/GenBank/DDBJ whole genome shotgun (WGS) entry which is preliminary data.</text>
</comment>
<feature type="transmembrane region" description="Helical" evidence="1">
    <location>
        <begin position="114"/>
        <end position="131"/>
    </location>
</feature>
<keyword evidence="1" id="KW-0472">Membrane</keyword>
<dbReference type="OrthoDB" id="9804829at2"/>
<feature type="transmembrane region" description="Helical" evidence="1">
    <location>
        <begin position="220"/>
        <end position="244"/>
    </location>
</feature>
<protein>
    <submittedName>
        <fullName evidence="2">DUF1700 domain-containing protein</fullName>
    </submittedName>
</protein>
<dbReference type="RefSeq" id="WP_155455615.1">
    <property type="nucleotide sequence ID" value="NZ_WNKX01000015.1"/>
</dbReference>
<feature type="transmembrane region" description="Helical" evidence="1">
    <location>
        <begin position="81"/>
        <end position="107"/>
    </location>
</feature>
<dbReference type="Proteomes" id="UP000472320">
    <property type="component" value="Unassembled WGS sequence"/>
</dbReference>
<keyword evidence="1" id="KW-0812">Transmembrane</keyword>
<organism evidence="2 3">
    <name type="scientific">Massilia eburnea</name>
    <dbReference type="NCBI Taxonomy" id="1776165"/>
    <lineage>
        <taxon>Bacteria</taxon>
        <taxon>Pseudomonadati</taxon>
        <taxon>Pseudomonadota</taxon>
        <taxon>Betaproteobacteria</taxon>
        <taxon>Burkholderiales</taxon>
        <taxon>Oxalobacteraceae</taxon>
        <taxon>Telluria group</taxon>
        <taxon>Massilia</taxon>
    </lineage>
</organism>
<gene>
    <name evidence="2" type="ORF">GM658_18935</name>
</gene>
<sequence>MSKTEYLDALKKALAGLPPDVAAKTMAYYEQRFIDGLAAGQTEDDISSGMDEPRKIAMTLRANAHRSAFEQSRNPANLARMMVSIVGLGIFNLFMVVPAAVFSALLISVYASAFALYISGIAITATGLAGANELVLTGPLRHLVSYDEEGAQVDTRMQTKISISDQGIEMFQEPSPGLRKEMDAADSRSEKWLEGAEAMAESGVRITSDLDSESRATQTAAGIGLILLGILLTLVSIVVTRYSLIGLKRYVQMNASLLRGH</sequence>
<evidence type="ECO:0000313" key="3">
    <source>
        <dbReference type="Proteomes" id="UP000472320"/>
    </source>
</evidence>
<evidence type="ECO:0000313" key="2">
    <source>
        <dbReference type="EMBL" id="MTW12690.1"/>
    </source>
</evidence>
<dbReference type="AlphaFoldDB" id="A0A6L6QKP7"/>
<accession>A0A6L6QKP7</accession>
<dbReference type="EMBL" id="WNKX01000015">
    <property type="protein sequence ID" value="MTW12690.1"/>
    <property type="molecule type" value="Genomic_DNA"/>
</dbReference>
<keyword evidence="3" id="KW-1185">Reference proteome</keyword>